<feature type="non-terminal residue" evidence="2">
    <location>
        <position position="1"/>
    </location>
</feature>
<protein>
    <submittedName>
        <fullName evidence="2">Uncharacterized protein</fullName>
    </submittedName>
</protein>
<dbReference type="Proteomes" id="UP000276770">
    <property type="component" value="Unassembled WGS sequence"/>
</dbReference>
<proteinExistence type="predicted"/>
<gene>
    <name evidence="2" type="ORF">D9X91_21705</name>
</gene>
<evidence type="ECO:0000313" key="2">
    <source>
        <dbReference type="EMBL" id="RLQ90600.1"/>
    </source>
</evidence>
<dbReference type="EMBL" id="RCVZ01000029">
    <property type="protein sequence ID" value="RLQ90600.1"/>
    <property type="molecule type" value="Genomic_DNA"/>
</dbReference>
<accession>A0A3L7JJF2</accession>
<dbReference type="AlphaFoldDB" id="A0A3L7JJF2"/>
<organism evidence="2 3">
    <name type="scientific">Falsibacillus albus</name>
    <dbReference type="NCBI Taxonomy" id="2478915"/>
    <lineage>
        <taxon>Bacteria</taxon>
        <taxon>Bacillati</taxon>
        <taxon>Bacillota</taxon>
        <taxon>Bacilli</taxon>
        <taxon>Bacillales</taxon>
        <taxon>Bacillaceae</taxon>
        <taxon>Falsibacillus</taxon>
    </lineage>
</organism>
<sequence length="76" mass="8113">NEGNQNRNLVPVTSGNRNEGNQNEIYQPASAGIPNLIKQKPGRSPVGKKSVIGPSGENSCMIFGGKTHALTNKKRL</sequence>
<comment type="caution">
    <text evidence="2">The sequence shown here is derived from an EMBL/GenBank/DDBJ whole genome shotgun (WGS) entry which is preliminary data.</text>
</comment>
<evidence type="ECO:0000256" key="1">
    <source>
        <dbReference type="SAM" id="MobiDB-lite"/>
    </source>
</evidence>
<keyword evidence="3" id="KW-1185">Reference proteome</keyword>
<feature type="compositionally biased region" description="Polar residues" evidence="1">
    <location>
        <begin position="1"/>
        <end position="25"/>
    </location>
</feature>
<dbReference type="RefSeq" id="WP_158598392.1">
    <property type="nucleotide sequence ID" value="NZ_RCVZ01000029.1"/>
</dbReference>
<reference evidence="2 3" key="1">
    <citation type="submission" date="2018-10" db="EMBL/GenBank/DDBJ databases">
        <title>Falsibacillus sp. genome draft.</title>
        <authorList>
            <person name="Shi S."/>
        </authorList>
    </citation>
    <scope>NUCLEOTIDE SEQUENCE [LARGE SCALE GENOMIC DNA]</scope>
    <source>
        <strain evidence="2 3">GY 10110</strain>
    </source>
</reference>
<evidence type="ECO:0000313" key="3">
    <source>
        <dbReference type="Proteomes" id="UP000276770"/>
    </source>
</evidence>
<feature type="region of interest" description="Disordered" evidence="1">
    <location>
        <begin position="1"/>
        <end position="57"/>
    </location>
</feature>
<name>A0A3L7JJF2_9BACI</name>